<feature type="region of interest" description="Disordered" evidence="1">
    <location>
        <begin position="327"/>
        <end position="370"/>
    </location>
</feature>
<sequence>SASQANFISESCVRRLNLTRKEYSTPVVGINGMSSNVSSGKVSCVIFPYSKPYPSFNLEAIVIPQICEKVPQIPAVVQKWKYLENLCLAEPLAVHDEMEIDLLLGVEVFEESIPHHTFPLPSERNIHAVIRGIPASTKEQEIKEELEQKGYAPHHIIRLKRNGGVPMPLVVVILPKTEKSQQVFNEHEFLGLSVRVEVQKNSRLIGQCHRCQKYGHAQSYCTASPKCLKCAQDHMTHLCPQTGQEETLLNPGDRLAFSNYDVIRADRLNGRGGGLAVLIKRGIDYHRSTNAEMQTIEAASVVVNMAGGIPLKITSVYVRYDDRYNNRRDPYDAYRTTSYLHERPSTTTTKPSEESERSKTSSDNSNNNSG</sequence>
<dbReference type="Pfam" id="PF07530">
    <property type="entry name" value="PRE_C2HC"/>
    <property type="match status" value="1"/>
</dbReference>
<dbReference type="InterPro" id="IPR006579">
    <property type="entry name" value="Pre_C2HC_dom"/>
</dbReference>
<feature type="non-terminal residue" evidence="3">
    <location>
        <position position="1"/>
    </location>
</feature>
<feature type="compositionally biased region" description="Basic and acidic residues" evidence="1">
    <location>
        <begin position="351"/>
        <end position="360"/>
    </location>
</feature>
<evidence type="ECO:0000313" key="3">
    <source>
        <dbReference type="EMBL" id="VEN53796.1"/>
    </source>
</evidence>
<name>A0A653D0T7_CALMS</name>
<dbReference type="OrthoDB" id="6781944at2759"/>
<dbReference type="AlphaFoldDB" id="A0A653D0T7"/>
<accession>A0A653D0T7</accession>
<protein>
    <recommendedName>
        <fullName evidence="2">Pre-C2HC domain-containing protein</fullName>
    </recommendedName>
</protein>
<proteinExistence type="predicted"/>
<keyword evidence="4" id="KW-1185">Reference proteome</keyword>
<evidence type="ECO:0000259" key="2">
    <source>
        <dbReference type="Pfam" id="PF07530"/>
    </source>
</evidence>
<feature type="compositionally biased region" description="Low complexity" evidence="1">
    <location>
        <begin position="361"/>
        <end position="370"/>
    </location>
</feature>
<dbReference type="EMBL" id="CAACVG010009656">
    <property type="protein sequence ID" value="VEN53796.1"/>
    <property type="molecule type" value="Genomic_DNA"/>
</dbReference>
<reference evidence="3 4" key="1">
    <citation type="submission" date="2019-01" db="EMBL/GenBank/DDBJ databases">
        <authorList>
            <person name="Sayadi A."/>
        </authorList>
    </citation>
    <scope>NUCLEOTIDE SEQUENCE [LARGE SCALE GENOMIC DNA]</scope>
</reference>
<dbReference type="Proteomes" id="UP000410492">
    <property type="component" value="Unassembled WGS sequence"/>
</dbReference>
<evidence type="ECO:0000313" key="4">
    <source>
        <dbReference type="Proteomes" id="UP000410492"/>
    </source>
</evidence>
<evidence type="ECO:0000256" key="1">
    <source>
        <dbReference type="SAM" id="MobiDB-lite"/>
    </source>
</evidence>
<dbReference type="PANTHER" id="PTHR33273">
    <property type="entry name" value="DOMAIN-CONTAINING PROTEIN, PUTATIVE-RELATED"/>
    <property type="match status" value="1"/>
</dbReference>
<gene>
    <name evidence="3" type="ORF">CALMAC_LOCUS13486</name>
</gene>
<dbReference type="PANTHER" id="PTHR33273:SF2">
    <property type="entry name" value="ENDONUCLEASE_EXONUCLEASE_PHOSPHATASE DOMAIN-CONTAINING PROTEIN"/>
    <property type="match status" value="1"/>
</dbReference>
<feature type="domain" description="Pre-C2HC" evidence="2">
    <location>
        <begin position="140"/>
        <end position="200"/>
    </location>
</feature>
<organism evidence="3 4">
    <name type="scientific">Callosobruchus maculatus</name>
    <name type="common">Southern cowpea weevil</name>
    <name type="synonym">Pulse bruchid</name>
    <dbReference type="NCBI Taxonomy" id="64391"/>
    <lineage>
        <taxon>Eukaryota</taxon>
        <taxon>Metazoa</taxon>
        <taxon>Ecdysozoa</taxon>
        <taxon>Arthropoda</taxon>
        <taxon>Hexapoda</taxon>
        <taxon>Insecta</taxon>
        <taxon>Pterygota</taxon>
        <taxon>Neoptera</taxon>
        <taxon>Endopterygota</taxon>
        <taxon>Coleoptera</taxon>
        <taxon>Polyphaga</taxon>
        <taxon>Cucujiformia</taxon>
        <taxon>Chrysomeloidea</taxon>
        <taxon>Chrysomelidae</taxon>
        <taxon>Bruchinae</taxon>
        <taxon>Bruchini</taxon>
        <taxon>Callosobruchus</taxon>
    </lineage>
</organism>